<reference evidence="1 2" key="1">
    <citation type="journal article" date="2024" name="Commun. Biol.">
        <title>Comparative genomic analysis of thermophilic fungi reveals convergent evolutionary adaptations and gene losses.</title>
        <authorList>
            <person name="Steindorff A.S."/>
            <person name="Aguilar-Pontes M.V."/>
            <person name="Robinson A.J."/>
            <person name="Andreopoulos B."/>
            <person name="LaButti K."/>
            <person name="Kuo A."/>
            <person name="Mondo S."/>
            <person name="Riley R."/>
            <person name="Otillar R."/>
            <person name="Haridas S."/>
            <person name="Lipzen A."/>
            <person name="Grimwood J."/>
            <person name="Schmutz J."/>
            <person name="Clum A."/>
            <person name="Reid I.D."/>
            <person name="Moisan M.C."/>
            <person name="Butler G."/>
            <person name="Nguyen T.T.M."/>
            <person name="Dewar K."/>
            <person name="Conant G."/>
            <person name="Drula E."/>
            <person name="Henrissat B."/>
            <person name="Hansel C."/>
            <person name="Singer S."/>
            <person name="Hutchinson M.I."/>
            <person name="de Vries R.P."/>
            <person name="Natvig D.O."/>
            <person name="Powell A.J."/>
            <person name="Tsang A."/>
            <person name="Grigoriev I.V."/>
        </authorList>
    </citation>
    <scope>NUCLEOTIDE SEQUENCE [LARGE SCALE GENOMIC DNA]</scope>
    <source>
        <strain evidence="1 2">CBS 494.80</strain>
    </source>
</reference>
<accession>A0ABR4D2U8</accession>
<comment type="caution">
    <text evidence="1">The sequence shown here is derived from an EMBL/GenBank/DDBJ whole genome shotgun (WGS) entry which is preliminary data.</text>
</comment>
<proteinExistence type="predicted"/>
<dbReference type="Proteomes" id="UP001595075">
    <property type="component" value="Unassembled WGS sequence"/>
</dbReference>
<keyword evidence="2" id="KW-1185">Reference proteome</keyword>
<sequence>MEGPSEDGTSFSRNHEIPIDNNFQRSESRHLAFRVISRKLPKCPTNPSGTLVPEPTARVLALAVSAHTRLVSSENMASTSAVNASVRRPLILDLSRYAIWILSICLFNWGTILIHSAAPLKHHNGKEPCDRFVRKGSGTGLGLYSWHGVWDGRSDLSLEGISKGRKDLINYSMDFRTIDRSSTQKLLFRIDLVSPCYCRKTNTGP</sequence>
<name>A0ABR4D2U8_9HELO</name>
<evidence type="ECO:0000313" key="1">
    <source>
        <dbReference type="EMBL" id="KAL2075664.1"/>
    </source>
</evidence>
<evidence type="ECO:0000313" key="2">
    <source>
        <dbReference type="Proteomes" id="UP001595075"/>
    </source>
</evidence>
<gene>
    <name evidence="1" type="ORF">VTL71DRAFT_607</name>
</gene>
<protein>
    <submittedName>
        <fullName evidence="1">Uncharacterized protein</fullName>
    </submittedName>
</protein>
<dbReference type="EMBL" id="JAZHXI010000001">
    <property type="protein sequence ID" value="KAL2075664.1"/>
    <property type="molecule type" value="Genomic_DNA"/>
</dbReference>
<organism evidence="1 2">
    <name type="scientific">Oculimacula yallundae</name>
    <dbReference type="NCBI Taxonomy" id="86028"/>
    <lineage>
        <taxon>Eukaryota</taxon>
        <taxon>Fungi</taxon>
        <taxon>Dikarya</taxon>
        <taxon>Ascomycota</taxon>
        <taxon>Pezizomycotina</taxon>
        <taxon>Leotiomycetes</taxon>
        <taxon>Helotiales</taxon>
        <taxon>Ploettnerulaceae</taxon>
        <taxon>Oculimacula</taxon>
    </lineage>
</organism>